<accession>A0A1H2QQM6</accession>
<dbReference type="InterPro" id="IPR018389">
    <property type="entry name" value="DctP_fam"/>
</dbReference>
<evidence type="ECO:0000313" key="4">
    <source>
        <dbReference type="EMBL" id="SDW09180.1"/>
    </source>
</evidence>
<protein>
    <submittedName>
        <fullName evidence="4">Tripartite ATP-independent transporter solute receptor, DctP family</fullName>
    </submittedName>
</protein>
<dbReference type="Pfam" id="PF03480">
    <property type="entry name" value="DctP"/>
    <property type="match status" value="1"/>
</dbReference>
<dbReference type="InterPro" id="IPR038404">
    <property type="entry name" value="TRAP_DctP_sf"/>
</dbReference>
<keyword evidence="5" id="KW-1185">Reference proteome</keyword>
<dbReference type="GO" id="GO:0030246">
    <property type="term" value="F:carbohydrate binding"/>
    <property type="evidence" value="ECO:0007669"/>
    <property type="project" value="TreeGrafter"/>
</dbReference>
<reference evidence="4 5" key="1">
    <citation type="submission" date="2016-10" db="EMBL/GenBank/DDBJ databases">
        <authorList>
            <person name="de Groot N.N."/>
        </authorList>
    </citation>
    <scope>NUCLEOTIDE SEQUENCE [LARGE SCALE GENOMIC DNA]</scope>
    <source>
        <strain evidence="4 5">DSM 23126</strain>
    </source>
</reference>
<dbReference type="InterPro" id="IPR004682">
    <property type="entry name" value="TRAP_DctP"/>
</dbReference>
<dbReference type="PANTHER" id="PTHR33376:SF2">
    <property type="entry name" value="DICARBOXYLATE-BINDING PERIPLASMIC PROTEIN"/>
    <property type="match status" value="1"/>
</dbReference>
<dbReference type="Proteomes" id="UP000199488">
    <property type="component" value="Unassembled WGS sequence"/>
</dbReference>
<sequence length="329" mass="36736">MKKWISLVTIMVLVALTGCQSASGEEEQNFTLAHNQPTDHPVHQSLARFAELVEEKSEGAMSIKIYPNGELGSEREVIEGTQTGAVDFSKVSGSALESFEPAYSVFSLPYLFESQESFKRVMNNEEVTNDIYMESADKGFRGLTYYDAGVRNVYTKSRMIETSEDMSGLKTRVQPSQTSVQMIEAMGGTPTPMSYGEVYTALQSGVIDAAENNATALTNSNHGEVAKNYFYTEHAIVPDMLIANENIMEDMSDSELQIIEEAAEESTSYHEDLWNETVEEAEATAKEEMNVEFYEVDKQSFSDAVQPLHEEFQNDPDTSDIYNKIKEAE</sequence>
<organism evidence="4 5">
    <name type="scientific">Marinococcus luteus</name>
    <dbReference type="NCBI Taxonomy" id="1122204"/>
    <lineage>
        <taxon>Bacteria</taxon>
        <taxon>Bacillati</taxon>
        <taxon>Bacillota</taxon>
        <taxon>Bacilli</taxon>
        <taxon>Bacillales</taxon>
        <taxon>Bacillaceae</taxon>
        <taxon>Marinococcus</taxon>
    </lineage>
</organism>
<dbReference type="NCBIfam" id="TIGR00787">
    <property type="entry name" value="dctP"/>
    <property type="match status" value="1"/>
</dbReference>
<dbReference type="RefSeq" id="WP_245723991.1">
    <property type="nucleotide sequence ID" value="NZ_FNNC01000001.1"/>
</dbReference>
<proteinExistence type="predicted"/>
<dbReference type="Gene3D" id="3.40.190.170">
    <property type="entry name" value="Bacterial extracellular solute-binding protein, family 7"/>
    <property type="match status" value="1"/>
</dbReference>
<dbReference type="GO" id="GO:0055085">
    <property type="term" value="P:transmembrane transport"/>
    <property type="evidence" value="ECO:0007669"/>
    <property type="project" value="InterPro"/>
</dbReference>
<dbReference type="NCBIfam" id="NF037995">
    <property type="entry name" value="TRAP_S1"/>
    <property type="match status" value="1"/>
</dbReference>
<dbReference type="AlphaFoldDB" id="A0A1H2QQM6"/>
<keyword evidence="1 3" id="KW-0732">Signal</keyword>
<gene>
    <name evidence="4" type="ORF">SAMN05421781_0416</name>
</gene>
<evidence type="ECO:0000313" key="5">
    <source>
        <dbReference type="Proteomes" id="UP000199488"/>
    </source>
</evidence>
<feature type="chain" id="PRO_5011552768" evidence="3">
    <location>
        <begin position="25"/>
        <end position="329"/>
    </location>
</feature>
<evidence type="ECO:0000256" key="3">
    <source>
        <dbReference type="SAM" id="SignalP"/>
    </source>
</evidence>
<keyword evidence="4" id="KW-0675">Receptor</keyword>
<dbReference type="STRING" id="1122204.SAMN05421781_0416"/>
<evidence type="ECO:0000256" key="2">
    <source>
        <dbReference type="SAM" id="MobiDB-lite"/>
    </source>
</evidence>
<dbReference type="PANTHER" id="PTHR33376">
    <property type="match status" value="1"/>
</dbReference>
<dbReference type="PROSITE" id="PS51257">
    <property type="entry name" value="PROKAR_LIPOPROTEIN"/>
    <property type="match status" value="1"/>
</dbReference>
<feature type="region of interest" description="Disordered" evidence="2">
    <location>
        <begin position="310"/>
        <end position="329"/>
    </location>
</feature>
<dbReference type="CDD" id="cd13671">
    <property type="entry name" value="PBP2_TRAP_SBP_like_3"/>
    <property type="match status" value="1"/>
</dbReference>
<evidence type="ECO:0000256" key="1">
    <source>
        <dbReference type="ARBA" id="ARBA00022729"/>
    </source>
</evidence>
<dbReference type="GO" id="GO:0030288">
    <property type="term" value="C:outer membrane-bounded periplasmic space"/>
    <property type="evidence" value="ECO:0007669"/>
    <property type="project" value="InterPro"/>
</dbReference>
<feature type="signal peptide" evidence="3">
    <location>
        <begin position="1"/>
        <end position="24"/>
    </location>
</feature>
<name>A0A1H2QQM6_9BACI</name>
<dbReference type="PIRSF" id="PIRSF006470">
    <property type="entry name" value="DctB"/>
    <property type="match status" value="1"/>
</dbReference>
<dbReference type="EMBL" id="FNNC01000001">
    <property type="protein sequence ID" value="SDW09180.1"/>
    <property type="molecule type" value="Genomic_DNA"/>
</dbReference>